<keyword evidence="10 11" id="KW-0472">Membrane</keyword>
<dbReference type="CDD" id="cd06261">
    <property type="entry name" value="TM_PBP2"/>
    <property type="match status" value="1"/>
</dbReference>
<dbReference type="EMBL" id="BAAANJ010000011">
    <property type="protein sequence ID" value="GAA1815694.1"/>
    <property type="molecule type" value="Genomic_DNA"/>
</dbReference>
<feature type="domain" description="ABC transporter" evidence="12">
    <location>
        <begin position="304"/>
        <end position="554"/>
    </location>
</feature>
<dbReference type="PROSITE" id="PS50928">
    <property type="entry name" value="ABC_TM1"/>
    <property type="match status" value="1"/>
</dbReference>
<comment type="similarity">
    <text evidence="3">Belongs to the ABC transporter superfamily.</text>
</comment>
<evidence type="ECO:0000256" key="4">
    <source>
        <dbReference type="ARBA" id="ARBA00022448"/>
    </source>
</evidence>
<keyword evidence="9 11" id="KW-1133">Transmembrane helix</keyword>
<evidence type="ECO:0000259" key="12">
    <source>
        <dbReference type="PROSITE" id="PS50893"/>
    </source>
</evidence>
<evidence type="ECO:0000256" key="11">
    <source>
        <dbReference type="RuleBase" id="RU363032"/>
    </source>
</evidence>
<dbReference type="InterPro" id="IPR003439">
    <property type="entry name" value="ABC_transporter-like_ATP-bd"/>
</dbReference>
<evidence type="ECO:0000256" key="3">
    <source>
        <dbReference type="ARBA" id="ARBA00005417"/>
    </source>
</evidence>
<proteinExistence type="inferred from homology"/>
<sequence length="669" mass="70372">MKTRRILRTPLGIAATTLMALVLLTAIFAPILWGDAAEVVDTDDLLAGPSPEHPIGTDNLGRDLLLRVLVATRLSVFLAIAATVIAVVAGLILGVLPLLLGRAGKPATWLVGIAVAFPGLLLALFFAVIFGSGWQGAVLAVGFAGAPSFARLCQTLVSAVAARDFVAAARVGGVGRLRVLTRHILPNIGEPLIVNATIGAGGALLAFAGLSFLGLGVQPPEYDWGRLMMDGLAGIYINPLAALAPGIAVVIAGLAFNLVGEAAARSLGIEVGAGPVRRLVRRMPQPSASPAIDASEPEHADTVLDVQNLRVSFPGPDGEITPVRGVNLRIRRGEAVGIVGESGSGKSLTALSIAQLVEHPGEVEADGLRFLGEDLLHGDEASHRKLLGTSLAMVFQDPMTSFNPTKRMGSQLAEVASQHGDSSKRDALARAVERLGAVRITDPERRARQYPHEFSGGMRQRAMIGMGLMAAPQLIIADEPTTALDVTVQQQVLNLLESIRRRDDVALLLISHDVSVVAEVCDRVLVMYAGRIVEELPADRLQEAAHPYTRALLAAVPDMQTDLNRPLATVPGRPIDPAQLPHGCAYAARCPLADAHCRTADPELTPVRDDFRAACWHAGEPLPNLAADAAADPFETAEQVEADQVGAEQAGAEQFGAAESIDVVVEVQS</sequence>
<dbReference type="InterPro" id="IPR027417">
    <property type="entry name" value="P-loop_NTPase"/>
</dbReference>
<dbReference type="InterPro" id="IPR003593">
    <property type="entry name" value="AAA+_ATPase"/>
</dbReference>
<accession>A0ABN2M9D0</accession>
<keyword evidence="8" id="KW-0067">ATP-binding</keyword>
<protein>
    <submittedName>
        <fullName evidence="14">Dipeptide/oligopeptide/nickel ABC transporter permease/ATP-binding protein</fullName>
    </submittedName>
</protein>
<dbReference type="Proteomes" id="UP001500002">
    <property type="component" value="Unassembled WGS sequence"/>
</dbReference>
<evidence type="ECO:0000256" key="1">
    <source>
        <dbReference type="ARBA" id="ARBA00004141"/>
    </source>
</evidence>
<dbReference type="InterPro" id="IPR013563">
    <property type="entry name" value="Oligopep_ABC_C"/>
</dbReference>
<dbReference type="InterPro" id="IPR050388">
    <property type="entry name" value="ABC_Ni/Peptide_Import"/>
</dbReference>
<evidence type="ECO:0000313" key="14">
    <source>
        <dbReference type="EMBL" id="GAA1815694.1"/>
    </source>
</evidence>
<reference evidence="14 15" key="1">
    <citation type="journal article" date="2019" name="Int. J. Syst. Evol. Microbiol.">
        <title>The Global Catalogue of Microorganisms (GCM) 10K type strain sequencing project: providing services to taxonomists for standard genome sequencing and annotation.</title>
        <authorList>
            <consortium name="The Broad Institute Genomics Platform"/>
            <consortium name="The Broad Institute Genome Sequencing Center for Infectious Disease"/>
            <person name="Wu L."/>
            <person name="Ma J."/>
        </authorList>
    </citation>
    <scope>NUCLEOTIDE SEQUENCE [LARGE SCALE GENOMIC DNA]</scope>
    <source>
        <strain evidence="14 15">JCM 14322</strain>
    </source>
</reference>
<feature type="transmembrane region" description="Helical" evidence="11">
    <location>
        <begin position="12"/>
        <end position="33"/>
    </location>
</feature>
<dbReference type="PANTHER" id="PTHR43297:SF2">
    <property type="entry name" value="DIPEPTIDE TRANSPORT ATP-BINDING PROTEIN DPPD"/>
    <property type="match status" value="1"/>
</dbReference>
<keyword evidence="15" id="KW-1185">Reference proteome</keyword>
<dbReference type="RefSeq" id="WP_344296826.1">
    <property type="nucleotide sequence ID" value="NZ_BAAANJ010000011.1"/>
</dbReference>
<dbReference type="SUPFAM" id="SSF161098">
    <property type="entry name" value="MetI-like"/>
    <property type="match status" value="1"/>
</dbReference>
<dbReference type="PROSITE" id="PS00211">
    <property type="entry name" value="ABC_TRANSPORTER_1"/>
    <property type="match status" value="1"/>
</dbReference>
<evidence type="ECO:0000256" key="7">
    <source>
        <dbReference type="ARBA" id="ARBA00022741"/>
    </source>
</evidence>
<dbReference type="PROSITE" id="PS50893">
    <property type="entry name" value="ABC_TRANSPORTER_2"/>
    <property type="match status" value="1"/>
</dbReference>
<evidence type="ECO:0000313" key="15">
    <source>
        <dbReference type="Proteomes" id="UP001500002"/>
    </source>
</evidence>
<feature type="transmembrane region" description="Helical" evidence="11">
    <location>
        <begin position="107"/>
        <end position="130"/>
    </location>
</feature>
<evidence type="ECO:0000256" key="9">
    <source>
        <dbReference type="ARBA" id="ARBA00022989"/>
    </source>
</evidence>
<keyword evidence="4 11" id="KW-0813">Transport</keyword>
<dbReference type="InterPro" id="IPR000515">
    <property type="entry name" value="MetI-like"/>
</dbReference>
<evidence type="ECO:0000256" key="5">
    <source>
        <dbReference type="ARBA" id="ARBA00022475"/>
    </source>
</evidence>
<evidence type="ECO:0000256" key="6">
    <source>
        <dbReference type="ARBA" id="ARBA00022692"/>
    </source>
</evidence>
<feature type="domain" description="ABC transmembrane type-1" evidence="13">
    <location>
        <begin position="72"/>
        <end position="260"/>
    </location>
</feature>
<dbReference type="NCBIfam" id="TIGR01727">
    <property type="entry name" value="oligo_HPY"/>
    <property type="match status" value="1"/>
</dbReference>
<dbReference type="Gene3D" id="3.40.50.300">
    <property type="entry name" value="P-loop containing nucleotide triphosphate hydrolases"/>
    <property type="match status" value="1"/>
</dbReference>
<dbReference type="InterPro" id="IPR017871">
    <property type="entry name" value="ABC_transporter-like_CS"/>
</dbReference>
<dbReference type="Pfam" id="PF08352">
    <property type="entry name" value="oligo_HPY"/>
    <property type="match status" value="1"/>
</dbReference>
<keyword evidence="5" id="KW-1003">Cell membrane</keyword>
<dbReference type="SUPFAM" id="SSF52540">
    <property type="entry name" value="P-loop containing nucleoside triphosphate hydrolases"/>
    <property type="match status" value="1"/>
</dbReference>
<evidence type="ECO:0000256" key="8">
    <source>
        <dbReference type="ARBA" id="ARBA00022840"/>
    </source>
</evidence>
<keyword evidence="7" id="KW-0547">Nucleotide-binding</keyword>
<evidence type="ECO:0000256" key="2">
    <source>
        <dbReference type="ARBA" id="ARBA00004202"/>
    </source>
</evidence>
<evidence type="ECO:0000259" key="13">
    <source>
        <dbReference type="PROSITE" id="PS50928"/>
    </source>
</evidence>
<feature type="transmembrane region" description="Helical" evidence="11">
    <location>
        <begin position="192"/>
        <end position="215"/>
    </location>
</feature>
<evidence type="ECO:0000256" key="10">
    <source>
        <dbReference type="ARBA" id="ARBA00023136"/>
    </source>
</evidence>
<dbReference type="PANTHER" id="PTHR43297">
    <property type="entry name" value="OLIGOPEPTIDE TRANSPORT ATP-BINDING PROTEIN APPD"/>
    <property type="match status" value="1"/>
</dbReference>
<organism evidence="14 15">
    <name type="scientific">Agromyces neolithicus</name>
    <dbReference type="NCBI Taxonomy" id="269420"/>
    <lineage>
        <taxon>Bacteria</taxon>
        <taxon>Bacillati</taxon>
        <taxon>Actinomycetota</taxon>
        <taxon>Actinomycetes</taxon>
        <taxon>Micrococcales</taxon>
        <taxon>Microbacteriaceae</taxon>
        <taxon>Agromyces</taxon>
    </lineage>
</organism>
<feature type="transmembrane region" description="Helical" evidence="11">
    <location>
        <begin position="235"/>
        <end position="259"/>
    </location>
</feature>
<comment type="caution">
    <text evidence="14">The sequence shown here is derived from an EMBL/GenBank/DDBJ whole genome shotgun (WGS) entry which is preliminary data.</text>
</comment>
<comment type="subcellular location">
    <subcellularLocation>
        <location evidence="11">Cell membrane</location>
        <topology evidence="11">Multi-pass membrane protein</topology>
    </subcellularLocation>
    <subcellularLocation>
        <location evidence="2">Cell membrane</location>
        <topology evidence="2">Peripheral membrane protein</topology>
    </subcellularLocation>
    <subcellularLocation>
        <location evidence="1">Membrane</location>
        <topology evidence="1">Multi-pass membrane protein</topology>
    </subcellularLocation>
</comment>
<dbReference type="SMART" id="SM00382">
    <property type="entry name" value="AAA"/>
    <property type="match status" value="1"/>
</dbReference>
<dbReference type="CDD" id="cd03257">
    <property type="entry name" value="ABC_NikE_OppD_transporters"/>
    <property type="match status" value="1"/>
</dbReference>
<gene>
    <name evidence="14" type="ORF">GCM10009749_26840</name>
</gene>
<dbReference type="Gene3D" id="1.10.3720.10">
    <property type="entry name" value="MetI-like"/>
    <property type="match status" value="1"/>
</dbReference>
<keyword evidence="6 11" id="KW-0812">Transmembrane</keyword>
<comment type="similarity">
    <text evidence="11">Belongs to the binding-protein-dependent transport system permease family.</text>
</comment>
<dbReference type="Pfam" id="PF00528">
    <property type="entry name" value="BPD_transp_1"/>
    <property type="match status" value="1"/>
</dbReference>
<dbReference type="InterPro" id="IPR035906">
    <property type="entry name" value="MetI-like_sf"/>
</dbReference>
<name>A0ABN2M9D0_9MICO</name>
<dbReference type="Pfam" id="PF00005">
    <property type="entry name" value="ABC_tran"/>
    <property type="match status" value="1"/>
</dbReference>
<feature type="transmembrane region" description="Helical" evidence="11">
    <location>
        <begin position="74"/>
        <end position="100"/>
    </location>
</feature>